<dbReference type="AlphaFoldDB" id="A0A4U0NZG2"/>
<dbReference type="EMBL" id="SUME01000005">
    <property type="protein sequence ID" value="TJZ60130.1"/>
    <property type="molecule type" value="Genomic_DNA"/>
</dbReference>
<feature type="region of interest" description="Disordered" evidence="1">
    <location>
        <begin position="648"/>
        <end position="672"/>
    </location>
</feature>
<proteinExistence type="predicted"/>
<feature type="region of interest" description="Disordered" evidence="1">
    <location>
        <begin position="976"/>
        <end position="1010"/>
    </location>
</feature>
<feature type="compositionally biased region" description="Low complexity" evidence="1">
    <location>
        <begin position="467"/>
        <end position="479"/>
    </location>
</feature>
<dbReference type="InterPro" id="IPR051172">
    <property type="entry name" value="Chlamydia_OmcB"/>
</dbReference>
<gene>
    <name evidence="4" type="ORF">FAZ15_14715</name>
</gene>
<dbReference type="NCBIfam" id="TIGR01451">
    <property type="entry name" value="B_ant_repeat"/>
    <property type="match status" value="4"/>
</dbReference>
<feature type="domain" description="DUF7507" evidence="3">
    <location>
        <begin position="1021"/>
        <end position="1120"/>
    </location>
</feature>
<dbReference type="Proteomes" id="UP000306808">
    <property type="component" value="Unassembled WGS sequence"/>
</dbReference>
<feature type="domain" description="DUF7507" evidence="3">
    <location>
        <begin position="878"/>
        <end position="991"/>
    </location>
</feature>
<reference evidence="4 5" key="1">
    <citation type="submission" date="2019-04" db="EMBL/GenBank/DDBJ databases">
        <title>Sphingobacterium olei sp. nov., isolated from oil-contaminated soil.</title>
        <authorList>
            <person name="Liu B."/>
        </authorList>
    </citation>
    <scope>NUCLEOTIDE SEQUENCE [LARGE SCALE GENOMIC DNA]</scope>
    <source>
        <strain evidence="4 5">HAL-9</strain>
    </source>
</reference>
<dbReference type="InterPro" id="IPR001434">
    <property type="entry name" value="OmcB-like_DUF11"/>
</dbReference>
<accession>A0A4U0NZG2</accession>
<dbReference type="Pfam" id="PF01345">
    <property type="entry name" value="DUF11"/>
    <property type="match status" value="1"/>
</dbReference>
<dbReference type="Pfam" id="PF24346">
    <property type="entry name" value="DUF7507"/>
    <property type="match status" value="3"/>
</dbReference>
<dbReference type="PANTHER" id="PTHR34819:SF3">
    <property type="entry name" value="CELL SURFACE PROTEIN"/>
    <property type="match status" value="1"/>
</dbReference>
<dbReference type="Gene3D" id="2.60.40.10">
    <property type="entry name" value="Immunoglobulins"/>
    <property type="match status" value="1"/>
</dbReference>
<dbReference type="PANTHER" id="PTHR34819">
    <property type="entry name" value="LARGE CYSTEINE-RICH PERIPLASMIC PROTEIN OMCB"/>
    <property type="match status" value="1"/>
</dbReference>
<dbReference type="InterPro" id="IPR047589">
    <property type="entry name" value="DUF11_rpt"/>
</dbReference>
<organism evidence="4 5">
    <name type="scientific">Sphingobacterium olei</name>
    <dbReference type="NCBI Taxonomy" id="2571155"/>
    <lineage>
        <taxon>Bacteria</taxon>
        <taxon>Pseudomonadati</taxon>
        <taxon>Bacteroidota</taxon>
        <taxon>Sphingobacteriia</taxon>
        <taxon>Sphingobacteriales</taxon>
        <taxon>Sphingobacteriaceae</taxon>
        <taxon>Sphingobacterium</taxon>
    </lineage>
</organism>
<feature type="region of interest" description="Disordered" evidence="1">
    <location>
        <begin position="1105"/>
        <end position="1142"/>
    </location>
</feature>
<feature type="domain" description="DUF7507" evidence="3">
    <location>
        <begin position="1143"/>
        <end position="1239"/>
    </location>
</feature>
<evidence type="ECO:0000259" key="2">
    <source>
        <dbReference type="Pfam" id="PF01345"/>
    </source>
</evidence>
<feature type="region of interest" description="Disordered" evidence="1">
    <location>
        <begin position="464"/>
        <end position="486"/>
    </location>
</feature>
<evidence type="ECO:0000313" key="5">
    <source>
        <dbReference type="Proteomes" id="UP000306808"/>
    </source>
</evidence>
<sequence length="1240" mass="130651">MFFLENMNSIMNFFHTLARGMRQANWVLYLGVLLFTLIGANAFADGSRDLYPTGATGLRAYLRAHTAPTVNWPFANHGTHYVYAKVGETITVASSAQGGGSGRIRLYAPSGVEVVNSTSAGQISDRTAELAGPQLLGQTGGNRYTPIYHNVTTEGVYRVEFVARATNDPTNTYVATANWTQSSVNAGILAWDVSVINSTNSGFIKGRVYTNVLNLTNGTGSANTNGFYGLVYVLTKDGYTYRVDNNGNNGLYFTFFVNNNGFVDNTTQEPIYKSLNTTSNLGGRVHDPNAADTERHITHKMFYTLPAGDLPASATGAVPDGSTWLKNAVVTPEVSGVQLVGADNTPGQVSNKGGFVQFNAGTQGNYTIIIESTAVPAAFVTRTLTGSASAGSNSVLWDGKDGVGASLPAGNVPAEITVQLQGAEVHFPFFDMEYNRFGTIVELLDHTNLTNVVSDIVYWNDQDVPDSGNGSNPNPKNNSHLPPANSIGISSKTNGHIWGVGGSGASGQFGDVKSIDTWTFIKGEAVTIATDVSVKIADLEISSITPNKTSIALGDELTYTVKVKNDGPSDVEGAPFTFKAPDGFSPLEANFISACGATQAIPITYDPITNTYSSSLNIPNGCEVTYTIKGSINETVLSGELNVEASILRPNDVTDPDATNQSDPSGAGYIPPTDPHFECSDNGLGGGCNNILTNRIDFVVGNICTEQIDGENFSWSYGSNQAPSNPIVSEFSQPGTSYGFVLDIYELDNSFNMSINGQPLATSEIEFQSNGTPAPGINVRFADGDLYETNTEGAIWQMAGSSTNPLIRVVISPTGNVSMFGSKTSGGPLFPLELFNGNSLNTINWSPAGNTLQVRQNVVGATLMSGRGYGLNVVPCIPSMELLKSGDYIDTNDDDVVNVGDQIDYTFTLANTGNVAIENVVLNDPLFIAPNPVVVPVLISGDANNNNSLDPGETWTFEAKYAITQDNIDAGGIWNLATASGETPGGDPASDESEDPNPLDPNNPNFDPQCPTCTFTELVQTPSFTVTKEITSAGPYNTVGQQITYDIVVTNTGNVTIDNLVLTDNNAVIPAGEENIGTLAPAGTRTISVTHVVTQADLDAGMVSNQATVSGDGPDGDPLTPVDSDDPNTPEPNDPTDTDVVQTPSFTVTKEITSAGPYNTVGQQITYDIVVTNNGNVTIDNLILTDDNAVIPAGEENIGTLAPAATATISVTHVVTQADLDAGSVSNQATVTGDGPDGDP</sequence>
<dbReference type="OrthoDB" id="1451431at2"/>
<evidence type="ECO:0000256" key="1">
    <source>
        <dbReference type="SAM" id="MobiDB-lite"/>
    </source>
</evidence>
<keyword evidence="5" id="KW-1185">Reference proteome</keyword>
<dbReference type="InterPro" id="IPR013783">
    <property type="entry name" value="Ig-like_fold"/>
</dbReference>
<comment type="caution">
    <text evidence="4">The sequence shown here is derived from an EMBL/GenBank/DDBJ whole genome shotgun (WGS) entry which is preliminary data.</text>
</comment>
<feature type="domain" description="DUF11" evidence="2">
    <location>
        <begin position="538"/>
        <end position="663"/>
    </location>
</feature>
<dbReference type="InterPro" id="IPR055354">
    <property type="entry name" value="DUF7507"/>
</dbReference>
<evidence type="ECO:0000313" key="4">
    <source>
        <dbReference type="EMBL" id="TJZ60130.1"/>
    </source>
</evidence>
<protein>
    <submittedName>
        <fullName evidence="4">DUF11 domain-containing protein</fullName>
    </submittedName>
</protein>
<feature type="non-terminal residue" evidence="4">
    <location>
        <position position="1240"/>
    </location>
</feature>
<name>A0A4U0NZG2_9SPHI</name>
<evidence type="ECO:0000259" key="3">
    <source>
        <dbReference type="Pfam" id="PF24346"/>
    </source>
</evidence>